<dbReference type="GO" id="GO:0032259">
    <property type="term" value="P:methylation"/>
    <property type="evidence" value="ECO:0007669"/>
    <property type="project" value="UniProtKB-KW"/>
</dbReference>
<feature type="domain" description="Methyltransferase FkbM" evidence="1">
    <location>
        <begin position="47"/>
        <end position="209"/>
    </location>
</feature>
<name>A0A1Y5TJY6_9RHOB</name>
<dbReference type="Pfam" id="PF05050">
    <property type="entry name" value="Methyltransf_21"/>
    <property type="match status" value="1"/>
</dbReference>
<dbReference type="NCBIfam" id="TIGR01444">
    <property type="entry name" value="fkbM_fam"/>
    <property type="match status" value="1"/>
</dbReference>
<protein>
    <submittedName>
        <fullName evidence="2">2-O-methyltransferase NoeI</fullName>
        <ecNumber evidence="2">2.1.1.-</ecNumber>
    </submittedName>
</protein>
<organism evidence="2 3">
    <name type="scientific">Pseudooctadecabacter jejudonensis</name>
    <dbReference type="NCBI Taxonomy" id="1391910"/>
    <lineage>
        <taxon>Bacteria</taxon>
        <taxon>Pseudomonadati</taxon>
        <taxon>Pseudomonadota</taxon>
        <taxon>Alphaproteobacteria</taxon>
        <taxon>Rhodobacterales</taxon>
        <taxon>Paracoccaceae</taxon>
        <taxon>Pseudooctadecabacter</taxon>
    </lineage>
</organism>
<keyword evidence="2" id="KW-0489">Methyltransferase</keyword>
<dbReference type="Proteomes" id="UP000193623">
    <property type="component" value="Unassembled WGS sequence"/>
</dbReference>
<dbReference type="GO" id="GO:0008168">
    <property type="term" value="F:methyltransferase activity"/>
    <property type="evidence" value="ECO:0007669"/>
    <property type="project" value="UniProtKB-KW"/>
</dbReference>
<dbReference type="OrthoDB" id="9812600at2"/>
<dbReference type="InterPro" id="IPR052514">
    <property type="entry name" value="SAM-dependent_MTase"/>
</dbReference>
<evidence type="ECO:0000313" key="2">
    <source>
        <dbReference type="EMBL" id="SLN62178.1"/>
    </source>
</evidence>
<dbReference type="PANTHER" id="PTHR34203:SF15">
    <property type="entry name" value="SLL1173 PROTEIN"/>
    <property type="match status" value="1"/>
</dbReference>
<dbReference type="PANTHER" id="PTHR34203">
    <property type="entry name" value="METHYLTRANSFERASE, FKBM FAMILY PROTEIN"/>
    <property type="match status" value="1"/>
</dbReference>
<gene>
    <name evidence="2" type="primary">noeI</name>
    <name evidence="2" type="ORF">PSJ8397_03297</name>
</gene>
<dbReference type="AlphaFoldDB" id="A0A1Y5TJY6"/>
<evidence type="ECO:0000259" key="1">
    <source>
        <dbReference type="Pfam" id="PF05050"/>
    </source>
</evidence>
<keyword evidence="3" id="KW-1185">Reference proteome</keyword>
<dbReference type="EMBL" id="FWFT01000007">
    <property type="protein sequence ID" value="SLN62178.1"/>
    <property type="molecule type" value="Genomic_DNA"/>
</dbReference>
<dbReference type="InterPro" id="IPR006342">
    <property type="entry name" value="FkbM_mtfrase"/>
</dbReference>
<keyword evidence="2" id="KW-0808">Transferase</keyword>
<accession>A0A1Y5TJY6</accession>
<evidence type="ECO:0000313" key="3">
    <source>
        <dbReference type="Proteomes" id="UP000193623"/>
    </source>
</evidence>
<reference evidence="2 3" key="1">
    <citation type="submission" date="2017-03" db="EMBL/GenBank/DDBJ databases">
        <authorList>
            <person name="Afonso C.L."/>
            <person name="Miller P.J."/>
            <person name="Scott M.A."/>
            <person name="Spackman E."/>
            <person name="Goraichik I."/>
            <person name="Dimitrov K.M."/>
            <person name="Suarez D.L."/>
            <person name="Swayne D.E."/>
        </authorList>
    </citation>
    <scope>NUCLEOTIDE SEQUENCE [LARGE SCALE GENOMIC DNA]</scope>
    <source>
        <strain evidence="2 3">CECT 8397</strain>
    </source>
</reference>
<dbReference type="Gene3D" id="3.40.50.150">
    <property type="entry name" value="Vaccinia Virus protein VP39"/>
    <property type="match status" value="1"/>
</dbReference>
<dbReference type="EC" id="2.1.1.-" evidence="2"/>
<dbReference type="InterPro" id="IPR029063">
    <property type="entry name" value="SAM-dependent_MTases_sf"/>
</dbReference>
<proteinExistence type="predicted"/>
<dbReference type="SUPFAM" id="SSF53335">
    <property type="entry name" value="S-adenosyl-L-methionine-dependent methyltransferases"/>
    <property type="match status" value="1"/>
</dbReference>
<dbReference type="RefSeq" id="WP_085865691.1">
    <property type="nucleotide sequence ID" value="NZ_FWFT01000007.1"/>
</dbReference>
<sequence length="258" mass="29311">MTTRDNFDGTMAFLEYVRNCLGINLNFNAMQIALYRKLVKPGWSVVDIGAHSGVHTRVFLNLVGSTGRVMSFEPNPFLNDKILADMGDVENLTLRREALSNEVGNAEFWVLPDFPEESGLRLRSNRADATKKEKIEVQVECLDNIVTNGTAVDLIKIDVEGAEMPLLEGARQVILKARPILFVEYGHTAFEVYGSKFDDLNEWARLNQYDIFDLFGNRLSELDRWHSIPQGLIWDYVLVPSEKVDDTLSDIFEPLPNR</sequence>